<comment type="caution">
    <text evidence="1">The sequence shown here is derived from an EMBL/GenBank/DDBJ whole genome shotgun (WGS) entry which is preliminary data.</text>
</comment>
<keyword evidence="2" id="KW-1185">Reference proteome</keyword>
<organism evidence="1 2">
    <name type="scientific">Smittium culicis</name>
    <dbReference type="NCBI Taxonomy" id="133412"/>
    <lineage>
        <taxon>Eukaryota</taxon>
        <taxon>Fungi</taxon>
        <taxon>Fungi incertae sedis</taxon>
        <taxon>Zoopagomycota</taxon>
        <taxon>Kickxellomycotina</taxon>
        <taxon>Harpellomycetes</taxon>
        <taxon>Harpellales</taxon>
        <taxon>Legeriomycetaceae</taxon>
        <taxon>Smittium</taxon>
    </lineage>
</organism>
<evidence type="ECO:0000313" key="1">
    <source>
        <dbReference type="EMBL" id="OMJ12565.1"/>
    </source>
</evidence>
<gene>
    <name evidence="1" type="ORF">AYI69_g9365</name>
</gene>
<protein>
    <submittedName>
        <fullName evidence="1">Uncharacterized protein</fullName>
    </submittedName>
</protein>
<dbReference type="EMBL" id="LSSM01005498">
    <property type="protein sequence ID" value="OMJ12565.1"/>
    <property type="molecule type" value="Genomic_DNA"/>
</dbReference>
<reference evidence="2" key="1">
    <citation type="submission" date="2017-01" db="EMBL/GenBank/DDBJ databases">
        <authorList>
            <person name="Wang Y."/>
            <person name="White M."/>
            <person name="Kvist S."/>
            <person name="Moncalvo J.-M."/>
        </authorList>
    </citation>
    <scope>NUCLEOTIDE SEQUENCE [LARGE SCALE GENOMIC DNA]</scope>
    <source>
        <strain evidence="2">ID-206-W2</strain>
    </source>
</reference>
<evidence type="ECO:0000313" key="2">
    <source>
        <dbReference type="Proteomes" id="UP000187429"/>
    </source>
</evidence>
<proteinExistence type="predicted"/>
<accession>A0A1R1XD56</accession>
<dbReference type="Proteomes" id="UP000187429">
    <property type="component" value="Unassembled WGS sequence"/>
</dbReference>
<sequence length="29" mass="3273">MRSVGILNVKFPQGFPESSFSEICNPWVC</sequence>
<name>A0A1R1XD56_9FUNG</name>
<feature type="non-terminal residue" evidence="1">
    <location>
        <position position="29"/>
    </location>
</feature>
<dbReference type="AlphaFoldDB" id="A0A1R1XD56"/>